<evidence type="ECO:0000313" key="5">
    <source>
        <dbReference type="Proteomes" id="UP001589605"/>
    </source>
</evidence>
<dbReference type="PRINTS" id="PR00455">
    <property type="entry name" value="HTHTETR"/>
</dbReference>
<name>A0ABV5EYG9_9FLAO</name>
<dbReference type="RefSeq" id="WP_382381296.1">
    <property type="nucleotide sequence ID" value="NZ_JBHMEZ010000003.1"/>
</dbReference>
<organism evidence="4 5">
    <name type="scientific">Formosa undariae</name>
    <dbReference type="NCBI Taxonomy" id="1325436"/>
    <lineage>
        <taxon>Bacteria</taxon>
        <taxon>Pseudomonadati</taxon>
        <taxon>Bacteroidota</taxon>
        <taxon>Flavobacteriia</taxon>
        <taxon>Flavobacteriales</taxon>
        <taxon>Flavobacteriaceae</taxon>
        <taxon>Formosa</taxon>
    </lineage>
</organism>
<evidence type="ECO:0000256" key="2">
    <source>
        <dbReference type="PROSITE-ProRule" id="PRU00335"/>
    </source>
</evidence>
<keyword evidence="1 2" id="KW-0238">DNA-binding</keyword>
<dbReference type="InterPro" id="IPR054422">
    <property type="entry name" value="TetR-like_HI_0893_C"/>
</dbReference>
<dbReference type="PROSITE" id="PS50977">
    <property type="entry name" value="HTH_TETR_2"/>
    <property type="match status" value="1"/>
</dbReference>
<evidence type="ECO:0000259" key="3">
    <source>
        <dbReference type="PROSITE" id="PS50977"/>
    </source>
</evidence>
<dbReference type="PANTHER" id="PTHR30055">
    <property type="entry name" value="HTH-TYPE TRANSCRIPTIONAL REGULATOR RUTR"/>
    <property type="match status" value="1"/>
</dbReference>
<keyword evidence="5" id="KW-1185">Reference proteome</keyword>
<proteinExistence type="predicted"/>
<dbReference type="SUPFAM" id="SSF46689">
    <property type="entry name" value="Homeodomain-like"/>
    <property type="match status" value="1"/>
</dbReference>
<comment type="caution">
    <text evidence="4">The sequence shown here is derived from an EMBL/GenBank/DDBJ whole genome shotgun (WGS) entry which is preliminary data.</text>
</comment>
<sequence>MPVLKKSEIKRAALVEATISLVNNQGFHAAPMAKIAKMACVSPATIYLYFENKQDLINQVYKEVKSEYMQFAFATYKTELSVESGFEVVWRRMATYKLNDIEKGFFLSQCENTPMIDEASRQEGVLNLKPLLDLWDRGIEADIIKPFSHHLLYAYSIYPLAFLLNAHKRGDFKIKKQHLNDAYQAAWASIKK</sequence>
<dbReference type="Pfam" id="PF22604">
    <property type="entry name" value="TetR_HI_0893_C"/>
    <property type="match status" value="1"/>
</dbReference>
<dbReference type="InterPro" id="IPR050109">
    <property type="entry name" value="HTH-type_TetR-like_transc_reg"/>
</dbReference>
<dbReference type="Pfam" id="PF00440">
    <property type="entry name" value="TetR_N"/>
    <property type="match status" value="1"/>
</dbReference>
<gene>
    <name evidence="4" type="ORF">ACFFVB_03715</name>
</gene>
<dbReference type="EMBL" id="JBHMEZ010000003">
    <property type="protein sequence ID" value="MFB9052175.1"/>
    <property type="molecule type" value="Genomic_DNA"/>
</dbReference>
<accession>A0ABV5EYG9</accession>
<evidence type="ECO:0000256" key="1">
    <source>
        <dbReference type="ARBA" id="ARBA00023125"/>
    </source>
</evidence>
<evidence type="ECO:0000313" key="4">
    <source>
        <dbReference type="EMBL" id="MFB9052175.1"/>
    </source>
</evidence>
<protein>
    <submittedName>
        <fullName evidence="4">TetR/AcrR family transcriptional regulator</fullName>
    </submittedName>
</protein>
<feature type="DNA-binding region" description="H-T-H motif" evidence="2">
    <location>
        <begin position="31"/>
        <end position="50"/>
    </location>
</feature>
<dbReference type="Proteomes" id="UP001589605">
    <property type="component" value="Unassembled WGS sequence"/>
</dbReference>
<dbReference type="Gene3D" id="1.10.357.10">
    <property type="entry name" value="Tetracycline Repressor, domain 2"/>
    <property type="match status" value="1"/>
</dbReference>
<dbReference type="InterPro" id="IPR001647">
    <property type="entry name" value="HTH_TetR"/>
</dbReference>
<dbReference type="InterPro" id="IPR009057">
    <property type="entry name" value="Homeodomain-like_sf"/>
</dbReference>
<feature type="domain" description="HTH tetR-type" evidence="3">
    <location>
        <begin position="8"/>
        <end position="68"/>
    </location>
</feature>
<reference evidence="4 5" key="1">
    <citation type="submission" date="2024-09" db="EMBL/GenBank/DDBJ databases">
        <authorList>
            <person name="Sun Q."/>
            <person name="Mori K."/>
        </authorList>
    </citation>
    <scope>NUCLEOTIDE SEQUENCE [LARGE SCALE GENOMIC DNA]</scope>
    <source>
        <strain evidence="4 5">CECT 8286</strain>
    </source>
</reference>